<evidence type="ECO:0000313" key="9">
    <source>
        <dbReference type="Proteomes" id="UP000522081"/>
    </source>
</evidence>
<dbReference type="PROSITE" id="PS51296">
    <property type="entry name" value="RIESKE"/>
    <property type="match status" value="1"/>
</dbReference>
<dbReference type="PANTHER" id="PTHR43756">
    <property type="entry name" value="CHOLINE MONOOXYGENASE, CHLOROPLASTIC"/>
    <property type="match status" value="1"/>
</dbReference>
<dbReference type="GO" id="GO:0005506">
    <property type="term" value="F:iron ion binding"/>
    <property type="evidence" value="ECO:0007669"/>
    <property type="project" value="InterPro"/>
</dbReference>
<evidence type="ECO:0000256" key="3">
    <source>
        <dbReference type="ARBA" id="ARBA00022723"/>
    </source>
</evidence>
<keyword evidence="6" id="KW-0411">Iron-sulfur</keyword>
<name>A0A7Y9XT77_9SPHN</name>
<reference evidence="8 9" key="1">
    <citation type="submission" date="2020-07" db="EMBL/GenBank/DDBJ databases">
        <title>Genomic Encyclopedia of Type Strains, Phase IV (KMG-IV): sequencing the most valuable type-strain genomes for metagenomic binning, comparative biology and taxonomic classification.</title>
        <authorList>
            <person name="Goeker M."/>
        </authorList>
    </citation>
    <scope>NUCLEOTIDE SEQUENCE [LARGE SCALE GENOMIC DNA]</scope>
    <source>
        <strain evidence="8 9">DSM 29043</strain>
    </source>
</reference>
<feature type="domain" description="Rieske" evidence="7">
    <location>
        <begin position="55"/>
        <end position="163"/>
    </location>
</feature>
<dbReference type="InterPro" id="IPR001663">
    <property type="entry name" value="Rng_hydr_dOase-A"/>
</dbReference>
<organism evidence="8 9">
    <name type="scientific">Novosphingobium marinum</name>
    <dbReference type="NCBI Taxonomy" id="1514948"/>
    <lineage>
        <taxon>Bacteria</taxon>
        <taxon>Pseudomonadati</taxon>
        <taxon>Pseudomonadota</taxon>
        <taxon>Alphaproteobacteria</taxon>
        <taxon>Sphingomonadales</taxon>
        <taxon>Sphingomonadaceae</taxon>
        <taxon>Novosphingobium</taxon>
    </lineage>
</organism>
<protein>
    <submittedName>
        <fullName evidence="8">Nitrite reductase/ring-hydroxylating ferredoxin subunit</fullName>
    </submittedName>
</protein>
<dbReference type="AlphaFoldDB" id="A0A7Y9XT77"/>
<evidence type="ECO:0000256" key="2">
    <source>
        <dbReference type="ARBA" id="ARBA00022714"/>
    </source>
</evidence>
<keyword evidence="4" id="KW-0560">Oxidoreductase</keyword>
<dbReference type="RefSeq" id="WP_179406083.1">
    <property type="nucleotide sequence ID" value="NZ_BMGF01000001.1"/>
</dbReference>
<gene>
    <name evidence="8" type="ORF">FHS75_000441</name>
</gene>
<dbReference type="CDD" id="cd03469">
    <property type="entry name" value="Rieske_RO_Alpha_N"/>
    <property type="match status" value="1"/>
</dbReference>
<dbReference type="EMBL" id="JACBZF010000001">
    <property type="protein sequence ID" value="NYH94136.1"/>
    <property type="molecule type" value="Genomic_DNA"/>
</dbReference>
<dbReference type="InterPro" id="IPR015879">
    <property type="entry name" value="Ring_hydroxy_dOase_asu_C_dom"/>
</dbReference>
<proteinExistence type="predicted"/>
<dbReference type="Pfam" id="PF00848">
    <property type="entry name" value="Ring_hydroxyl_A"/>
    <property type="match status" value="1"/>
</dbReference>
<dbReference type="PRINTS" id="PR00090">
    <property type="entry name" value="RNGDIOXGNASE"/>
</dbReference>
<keyword evidence="5" id="KW-0408">Iron</keyword>
<evidence type="ECO:0000256" key="4">
    <source>
        <dbReference type="ARBA" id="ARBA00023002"/>
    </source>
</evidence>
<dbReference type="InterPro" id="IPR036922">
    <property type="entry name" value="Rieske_2Fe-2S_sf"/>
</dbReference>
<evidence type="ECO:0000256" key="5">
    <source>
        <dbReference type="ARBA" id="ARBA00023004"/>
    </source>
</evidence>
<evidence type="ECO:0000256" key="6">
    <source>
        <dbReference type="ARBA" id="ARBA00023014"/>
    </source>
</evidence>
<keyword evidence="2" id="KW-0001">2Fe-2S</keyword>
<dbReference type="SUPFAM" id="SSF55961">
    <property type="entry name" value="Bet v1-like"/>
    <property type="match status" value="1"/>
</dbReference>
<dbReference type="GO" id="GO:0051537">
    <property type="term" value="F:2 iron, 2 sulfur cluster binding"/>
    <property type="evidence" value="ECO:0007669"/>
    <property type="project" value="UniProtKB-KW"/>
</dbReference>
<evidence type="ECO:0000256" key="1">
    <source>
        <dbReference type="ARBA" id="ARBA00001962"/>
    </source>
</evidence>
<evidence type="ECO:0000259" key="7">
    <source>
        <dbReference type="PROSITE" id="PS51296"/>
    </source>
</evidence>
<dbReference type="GO" id="GO:0016491">
    <property type="term" value="F:oxidoreductase activity"/>
    <property type="evidence" value="ECO:0007669"/>
    <property type="project" value="UniProtKB-KW"/>
</dbReference>
<evidence type="ECO:0000313" key="8">
    <source>
        <dbReference type="EMBL" id="NYH94136.1"/>
    </source>
</evidence>
<comment type="cofactor">
    <cofactor evidence="1">
        <name>Fe cation</name>
        <dbReference type="ChEBI" id="CHEBI:24875"/>
    </cofactor>
</comment>
<dbReference type="Proteomes" id="UP000522081">
    <property type="component" value="Unassembled WGS sequence"/>
</dbReference>
<sequence length="408" mass="46749">MKAAHASALQEQIRYELQRNTHPEGFPTLPEIPGGRYTSDEFYALEMEQLWMRSWLVAGREEEIAKSGQYKLFDRLGKQVIICRGTDGEIRAFHNTCRHRGAPIVGDKCGKSNLLVCRYHSWCYDLTGRLIRVPEEHDFGEFDKAEHGLLEVRCETWDGWIFLNFDSGAAPLLDDLGQLVEDLAPLDMANLRIKGYLRYEITCNWKAALDAFLEAYHVKAIHPQTVDKLLDGKGTSIAMFKGGHTRMALPKRYSAQGGTWGTDDVERYDIETVPEIFRANNCAYGIFPNFVAPFDSGGFPLVTFWPTSRGTCECELIFVGAGPEEENAENSEYWRTFVENYDKIQQEDFQFLAGIQRSLDSGAFTGMTLCYQERRIYWMHEEFDRRIGIDRIPEDLRVKQLLAPFTAD</sequence>
<keyword evidence="9" id="KW-1185">Reference proteome</keyword>
<comment type="caution">
    <text evidence="8">The sequence shown here is derived from an EMBL/GenBank/DDBJ whole genome shotgun (WGS) entry which is preliminary data.</text>
</comment>
<dbReference type="Gene3D" id="3.90.380.10">
    <property type="entry name" value="Naphthalene 1,2-dioxygenase Alpha Subunit, Chain A, domain 1"/>
    <property type="match status" value="1"/>
</dbReference>
<dbReference type="CDD" id="cd00680">
    <property type="entry name" value="RHO_alpha_C"/>
    <property type="match status" value="1"/>
</dbReference>
<dbReference type="PANTHER" id="PTHR43756:SF5">
    <property type="entry name" value="CHOLINE MONOOXYGENASE, CHLOROPLASTIC"/>
    <property type="match status" value="1"/>
</dbReference>
<dbReference type="Gene3D" id="2.102.10.10">
    <property type="entry name" value="Rieske [2Fe-2S] iron-sulphur domain"/>
    <property type="match status" value="1"/>
</dbReference>
<accession>A0A7Y9XT77</accession>
<dbReference type="InterPro" id="IPR017941">
    <property type="entry name" value="Rieske_2Fe-2S"/>
</dbReference>
<dbReference type="Pfam" id="PF00355">
    <property type="entry name" value="Rieske"/>
    <property type="match status" value="1"/>
</dbReference>
<keyword evidence="3" id="KW-0479">Metal-binding</keyword>
<dbReference type="SUPFAM" id="SSF50022">
    <property type="entry name" value="ISP domain"/>
    <property type="match status" value="1"/>
</dbReference>